<feature type="transmembrane region" description="Helical" evidence="2">
    <location>
        <begin position="224"/>
        <end position="253"/>
    </location>
</feature>
<gene>
    <name evidence="4" type="ORF">MXD59_09325</name>
</gene>
<evidence type="ECO:0000313" key="4">
    <source>
        <dbReference type="EMBL" id="MCK9875973.1"/>
    </source>
</evidence>
<feature type="transmembrane region" description="Helical" evidence="2">
    <location>
        <begin position="265"/>
        <end position="285"/>
    </location>
</feature>
<feature type="domain" description="GGDEF" evidence="3">
    <location>
        <begin position="467"/>
        <end position="601"/>
    </location>
</feature>
<protein>
    <submittedName>
        <fullName evidence="4">GGDEF domain-containing protein</fullName>
    </submittedName>
</protein>
<keyword evidence="2" id="KW-0812">Transmembrane</keyword>
<accession>A0ABT0JY78</accession>
<dbReference type="SMART" id="SM00267">
    <property type="entry name" value="GGDEF"/>
    <property type="match status" value="1"/>
</dbReference>
<dbReference type="InterPro" id="IPR029787">
    <property type="entry name" value="Nucleotide_cyclase"/>
</dbReference>
<feature type="transmembrane region" description="Helical" evidence="2">
    <location>
        <begin position="297"/>
        <end position="317"/>
    </location>
</feature>
<dbReference type="InterPro" id="IPR050469">
    <property type="entry name" value="Diguanylate_Cyclase"/>
</dbReference>
<organism evidence="4 5">
    <name type="scientific">Frankia umida</name>
    <dbReference type="NCBI Taxonomy" id="573489"/>
    <lineage>
        <taxon>Bacteria</taxon>
        <taxon>Bacillati</taxon>
        <taxon>Actinomycetota</taxon>
        <taxon>Actinomycetes</taxon>
        <taxon>Frankiales</taxon>
        <taxon>Frankiaceae</taxon>
        <taxon>Frankia</taxon>
    </lineage>
</organism>
<dbReference type="InterPro" id="IPR000160">
    <property type="entry name" value="GGDEF_dom"/>
</dbReference>
<dbReference type="SUPFAM" id="SSF55073">
    <property type="entry name" value="Nucleotide cyclase"/>
    <property type="match status" value="1"/>
</dbReference>
<dbReference type="Proteomes" id="UP001201873">
    <property type="component" value="Unassembled WGS sequence"/>
</dbReference>
<feature type="region of interest" description="Disordered" evidence="1">
    <location>
        <begin position="1"/>
        <end position="39"/>
    </location>
</feature>
<dbReference type="PANTHER" id="PTHR45138:SF9">
    <property type="entry name" value="DIGUANYLATE CYCLASE DGCM-RELATED"/>
    <property type="match status" value="1"/>
</dbReference>
<reference evidence="4 5" key="1">
    <citation type="submission" date="2022-04" db="EMBL/GenBank/DDBJ databases">
        <title>Genome diversity in the genus Frankia.</title>
        <authorList>
            <person name="Carlos-Shanley C."/>
            <person name="Hahn D."/>
        </authorList>
    </citation>
    <scope>NUCLEOTIDE SEQUENCE [LARGE SCALE GENOMIC DNA]</scope>
    <source>
        <strain evidence="4 5">Ag45/Mut15</strain>
    </source>
</reference>
<keyword evidence="5" id="KW-1185">Reference proteome</keyword>
<feature type="compositionally biased region" description="Basic and acidic residues" evidence="1">
    <location>
        <begin position="98"/>
        <end position="109"/>
    </location>
</feature>
<dbReference type="RefSeq" id="WP_248824347.1">
    <property type="nucleotide sequence ID" value="NZ_JALKFT010000007.1"/>
</dbReference>
<proteinExistence type="predicted"/>
<dbReference type="NCBIfam" id="TIGR00254">
    <property type="entry name" value="GGDEF"/>
    <property type="match status" value="1"/>
</dbReference>
<evidence type="ECO:0000313" key="5">
    <source>
        <dbReference type="Proteomes" id="UP001201873"/>
    </source>
</evidence>
<dbReference type="EMBL" id="JALKFT010000007">
    <property type="protein sequence ID" value="MCK9875973.1"/>
    <property type="molecule type" value="Genomic_DNA"/>
</dbReference>
<dbReference type="PANTHER" id="PTHR45138">
    <property type="entry name" value="REGULATORY COMPONENTS OF SENSORY TRANSDUCTION SYSTEM"/>
    <property type="match status" value="1"/>
</dbReference>
<dbReference type="PROSITE" id="PS50887">
    <property type="entry name" value="GGDEF"/>
    <property type="match status" value="1"/>
</dbReference>
<dbReference type="Gene3D" id="3.30.70.270">
    <property type="match status" value="1"/>
</dbReference>
<comment type="caution">
    <text evidence="4">The sequence shown here is derived from an EMBL/GenBank/DDBJ whole genome shotgun (WGS) entry which is preliminary data.</text>
</comment>
<name>A0ABT0JY78_9ACTN</name>
<sequence>MSSNDEVGIAGRSRPSTAAVDQNEEGAPPMPFRIRPARPLSRVLRQARGLFRRRSPAAETIPETTRTCSPTLRMAGLGAAVTAISRPPGGQTAAAREGAARDGAMRDDHTTRDVAARDAAARDGGVLAVGGRDGFAGAGPVGAVGLFVGRGWMLWRAPQTVLRRIVTVTACWLLLVGFAAAGARPRWADVGTFAVFLVLGSVAVLMSARLGADLAATRMSRHDLLASWALAVAVLLPPLYSTVIGLPLCWLAGRAEPARPPHLRMFQAATLGIAGFGASTVHLLLSPTAGPFTVEDLIGSGAATTAFLVAVAVHPLLAALPGLGLHRHGRADGLGAWLGEAAPHITTITGLPTHPRQPARPLRSIQAIRVGWAGQAGRGGPPGIERGEAVPTWAAETCAAIIVAVLWSVSPYLMLAVTPPMLLLQRSLLHTELLHAARCDAKTRLANPAYWHQVAQRELGRARRTGQPLSVLLVDIDHFKRVNDRFGHLVGDLILLAVADALRAATRPHDLVGRFGGEEFVVLLAEQERDSPLAVAERIRLQIAATRCLLDGRPPLSVTVSVGVATTDDPRGDLATLLSRADAALYEAKAAGRNRVHLAGPLCAAH</sequence>
<evidence type="ECO:0000256" key="1">
    <source>
        <dbReference type="SAM" id="MobiDB-lite"/>
    </source>
</evidence>
<evidence type="ECO:0000259" key="3">
    <source>
        <dbReference type="PROSITE" id="PS50887"/>
    </source>
</evidence>
<dbReference type="Pfam" id="PF00990">
    <property type="entry name" value="GGDEF"/>
    <property type="match status" value="1"/>
</dbReference>
<dbReference type="CDD" id="cd01949">
    <property type="entry name" value="GGDEF"/>
    <property type="match status" value="1"/>
</dbReference>
<evidence type="ECO:0000256" key="2">
    <source>
        <dbReference type="SAM" id="Phobius"/>
    </source>
</evidence>
<keyword evidence="2" id="KW-1133">Transmembrane helix</keyword>
<feature type="transmembrane region" description="Helical" evidence="2">
    <location>
        <begin position="193"/>
        <end position="212"/>
    </location>
</feature>
<feature type="transmembrane region" description="Helical" evidence="2">
    <location>
        <begin position="161"/>
        <end position="181"/>
    </location>
</feature>
<dbReference type="InterPro" id="IPR043128">
    <property type="entry name" value="Rev_trsase/Diguanyl_cyclase"/>
</dbReference>
<keyword evidence="2" id="KW-0472">Membrane</keyword>
<feature type="region of interest" description="Disordered" evidence="1">
    <location>
        <begin position="84"/>
        <end position="109"/>
    </location>
</feature>